<dbReference type="InterPro" id="IPR011047">
    <property type="entry name" value="Quinoprotein_ADH-like_sf"/>
</dbReference>
<reference evidence="1" key="1">
    <citation type="submission" date="2017-02" db="UniProtKB">
        <authorList>
            <consortium name="WormBaseParasite"/>
        </authorList>
    </citation>
    <scope>IDENTIFICATION</scope>
</reference>
<proteinExistence type="predicted"/>
<sequence>LFNCGKNRHIWSFTDAKDPVTGLLSLKKTRLVDVNWARFISFLVWYDDNLLAVARCENDRIIKIDLETGVVTVVQEPSVAVVWMGVTPLSNMVVVATTNGMFEEIMKDAEIRLKFQVPPSESYDVKFAGDVIVVLTPDHELFVNGRLFADSVTSYLISDDVCIYITLNNKLRFMSLTTSENLCSGTFFLK</sequence>
<name>A0A0R3PI98_ANGCS</name>
<dbReference type="AlphaFoldDB" id="A0A0R3PI98"/>
<dbReference type="SUPFAM" id="SSF50998">
    <property type="entry name" value="Quinoprotein alcohol dehydrogenase-like"/>
    <property type="match status" value="1"/>
</dbReference>
<protein>
    <submittedName>
        <fullName evidence="1">Vps16_N domain-containing protein</fullName>
    </submittedName>
</protein>
<dbReference type="WBParaSite" id="ACOC_0000407501-mRNA-1">
    <property type="protein sequence ID" value="ACOC_0000407501-mRNA-1"/>
    <property type="gene ID" value="ACOC_0000407501"/>
</dbReference>
<organism evidence="1">
    <name type="scientific">Angiostrongylus costaricensis</name>
    <name type="common">Nematode worm</name>
    <dbReference type="NCBI Taxonomy" id="334426"/>
    <lineage>
        <taxon>Eukaryota</taxon>
        <taxon>Metazoa</taxon>
        <taxon>Ecdysozoa</taxon>
        <taxon>Nematoda</taxon>
        <taxon>Chromadorea</taxon>
        <taxon>Rhabditida</taxon>
        <taxon>Rhabditina</taxon>
        <taxon>Rhabditomorpha</taxon>
        <taxon>Strongyloidea</taxon>
        <taxon>Metastrongylidae</taxon>
        <taxon>Angiostrongylus</taxon>
    </lineage>
</organism>
<accession>A0A0R3PI98</accession>
<evidence type="ECO:0000313" key="1">
    <source>
        <dbReference type="WBParaSite" id="ACOC_0000407501-mRNA-1"/>
    </source>
</evidence>